<sequence>WKLATDDSFMRGQNSSKIGARTNIQVQIGFTPVDNICTAEAIRPANLDQNNFCYFTSTRCCQNIKNVKLTPLTHYLCDGNVRIIFDDNPEQQVLSLEIIGEIGGSAIRSG</sequence>
<comment type="caution">
    <text evidence="1">The sequence shown here is derived from an EMBL/GenBank/DDBJ whole genome shotgun (WGS) entry which is preliminary data.</text>
</comment>
<organism evidence="1 2">
    <name type="scientific">Streblomastix strix</name>
    <dbReference type="NCBI Taxonomy" id="222440"/>
    <lineage>
        <taxon>Eukaryota</taxon>
        <taxon>Metamonada</taxon>
        <taxon>Preaxostyla</taxon>
        <taxon>Oxymonadida</taxon>
        <taxon>Streblomastigidae</taxon>
        <taxon>Streblomastix</taxon>
    </lineage>
</organism>
<accession>A0A5J4VSH9</accession>
<reference evidence="1 2" key="1">
    <citation type="submission" date="2019-03" db="EMBL/GenBank/DDBJ databases">
        <title>Single cell metagenomics reveals metabolic interactions within the superorganism composed of flagellate Streblomastix strix and complex community of Bacteroidetes bacteria on its surface.</title>
        <authorList>
            <person name="Treitli S.C."/>
            <person name="Kolisko M."/>
            <person name="Husnik F."/>
            <person name="Keeling P."/>
            <person name="Hampl V."/>
        </authorList>
    </citation>
    <scope>NUCLEOTIDE SEQUENCE [LARGE SCALE GENOMIC DNA]</scope>
    <source>
        <strain evidence="1">ST1C</strain>
    </source>
</reference>
<evidence type="ECO:0000313" key="1">
    <source>
        <dbReference type="EMBL" id="KAA6385369.1"/>
    </source>
</evidence>
<proteinExistence type="predicted"/>
<protein>
    <submittedName>
        <fullName evidence="1">Uncharacterized protein</fullName>
    </submittedName>
</protein>
<dbReference type="AlphaFoldDB" id="A0A5J4VSH9"/>
<evidence type="ECO:0000313" key="2">
    <source>
        <dbReference type="Proteomes" id="UP000324800"/>
    </source>
</evidence>
<dbReference type="EMBL" id="SNRW01005294">
    <property type="protein sequence ID" value="KAA6385369.1"/>
    <property type="molecule type" value="Genomic_DNA"/>
</dbReference>
<name>A0A5J4VSH9_9EUKA</name>
<gene>
    <name evidence="1" type="ORF">EZS28_019102</name>
</gene>
<dbReference type="Proteomes" id="UP000324800">
    <property type="component" value="Unassembled WGS sequence"/>
</dbReference>
<feature type="non-terminal residue" evidence="1">
    <location>
        <position position="1"/>
    </location>
</feature>